<feature type="signal peptide" evidence="1">
    <location>
        <begin position="1"/>
        <end position="24"/>
    </location>
</feature>
<evidence type="ECO:0000313" key="3">
    <source>
        <dbReference type="Proteomes" id="UP000694414"/>
    </source>
</evidence>
<organism evidence="2 3">
    <name type="scientific">Prolemur simus</name>
    <name type="common">Greater bamboo lemur</name>
    <name type="synonym">Hapalemur simus</name>
    <dbReference type="NCBI Taxonomy" id="1328070"/>
    <lineage>
        <taxon>Eukaryota</taxon>
        <taxon>Metazoa</taxon>
        <taxon>Chordata</taxon>
        <taxon>Craniata</taxon>
        <taxon>Vertebrata</taxon>
        <taxon>Euteleostomi</taxon>
        <taxon>Mammalia</taxon>
        <taxon>Eutheria</taxon>
        <taxon>Euarchontoglires</taxon>
        <taxon>Primates</taxon>
        <taxon>Strepsirrhini</taxon>
        <taxon>Lemuriformes</taxon>
        <taxon>Lemuridae</taxon>
        <taxon>Prolemur</taxon>
    </lineage>
</organism>
<dbReference type="Pfam" id="PF15873">
    <property type="entry name" value="DUF4730"/>
    <property type="match status" value="1"/>
</dbReference>
<dbReference type="InterPro" id="IPR031742">
    <property type="entry name" value="DUF4730"/>
</dbReference>
<name>A0A8C9DK89_PROSS</name>
<evidence type="ECO:0000256" key="1">
    <source>
        <dbReference type="SAM" id="SignalP"/>
    </source>
</evidence>
<sequence>MTSVSSQLVLVLISLLLVLPVVEAVEAGDPTALLLGVVLSLTGICACLRDLLIKPHPEDLCPSLHSQVSLKSFLGRFCENGSGIIFDLSSNLHMEYGQQTQMFRQHLQQN</sequence>
<evidence type="ECO:0000313" key="2">
    <source>
        <dbReference type="Ensembl" id="ENSPSMP00000015365.1"/>
    </source>
</evidence>
<dbReference type="Proteomes" id="UP000694414">
    <property type="component" value="Unplaced"/>
</dbReference>
<dbReference type="AlphaFoldDB" id="A0A8C9DK89"/>
<feature type="chain" id="PRO_5034608319" evidence="1">
    <location>
        <begin position="25"/>
        <end position="110"/>
    </location>
</feature>
<keyword evidence="1" id="KW-0732">Signal</keyword>
<proteinExistence type="predicted"/>
<reference evidence="2" key="1">
    <citation type="submission" date="2025-08" db="UniProtKB">
        <authorList>
            <consortium name="Ensembl"/>
        </authorList>
    </citation>
    <scope>IDENTIFICATION</scope>
</reference>
<accession>A0A8C9DK89</accession>
<dbReference type="PANTHER" id="PTHR36878">
    <property type="entry name" value="SMALL INTEGRAL MEMBRANE PROTEIN 30"/>
    <property type="match status" value="1"/>
</dbReference>
<keyword evidence="3" id="KW-1185">Reference proteome</keyword>
<protein>
    <submittedName>
        <fullName evidence="2">Uncharacterized protein</fullName>
    </submittedName>
</protein>
<reference evidence="2" key="2">
    <citation type="submission" date="2025-09" db="UniProtKB">
        <authorList>
            <consortium name="Ensembl"/>
        </authorList>
    </citation>
    <scope>IDENTIFICATION</scope>
</reference>
<dbReference type="PANTHER" id="PTHR36878:SF1">
    <property type="entry name" value="SMALL INTEGRAL MEMBRANE PROTEIN 30"/>
    <property type="match status" value="1"/>
</dbReference>
<dbReference type="Ensembl" id="ENSPSMT00000017819.1">
    <property type="protein sequence ID" value="ENSPSMP00000015365.1"/>
    <property type="gene ID" value="ENSPSMG00000010942.1"/>
</dbReference>
<dbReference type="GeneTree" id="ENSGT00400000023684"/>